<feature type="signal peptide" evidence="9">
    <location>
        <begin position="1"/>
        <end position="27"/>
    </location>
</feature>
<dbReference type="Gene3D" id="3.40.50.2300">
    <property type="match status" value="2"/>
</dbReference>
<evidence type="ECO:0000313" key="11">
    <source>
        <dbReference type="Proteomes" id="UP000253083"/>
    </source>
</evidence>
<evidence type="ECO:0000256" key="6">
    <source>
        <dbReference type="ARBA" id="ARBA00023237"/>
    </source>
</evidence>
<evidence type="ECO:0000256" key="5">
    <source>
        <dbReference type="ARBA" id="ARBA00023139"/>
    </source>
</evidence>
<dbReference type="RefSeq" id="WP_113954843.1">
    <property type="nucleotide sequence ID" value="NZ_QNRT01000003.1"/>
</dbReference>
<organism evidence="10 11">
    <name type="scientific">Arenicella xantha</name>
    <dbReference type="NCBI Taxonomy" id="644221"/>
    <lineage>
        <taxon>Bacteria</taxon>
        <taxon>Pseudomonadati</taxon>
        <taxon>Pseudomonadota</taxon>
        <taxon>Gammaproteobacteria</taxon>
        <taxon>Arenicellales</taxon>
        <taxon>Arenicellaceae</taxon>
        <taxon>Arenicella</taxon>
    </lineage>
</organism>
<dbReference type="PANTHER" id="PTHR38038">
    <property type="entry name" value="PENICILLIN-BINDING PROTEIN ACTIVATOR LPOA"/>
    <property type="match status" value="1"/>
</dbReference>
<dbReference type="SUPFAM" id="SSF53822">
    <property type="entry name" value="Periplasmic binding protein-like I"/>
    <property type="match status" value="1"/>
</dbReference>
<keyword evidence="1 9" id="KW-0732">Signal</keyword>
<dbReference type="PROSITE" id="PS51257">
    <property type="entry name" value="PROKAR_LIPOPROTEIN"/>
    <property type="match status" value="1"/>
</dbReference>
<evidence type="ECO:0000256" key="1">
    <source>
        <dbReference type="ARBA" id="ARBA00022729"/>
    </source>
</evidence>
<evidence type="ECO:0000256" key="4">
    <source>
        <dbReference type="ARBA" id="ARBA00023136"/>
    </source>
</evidence>
<dbReference type="GO" id="GO:0031241">
    <property type="term" value="C:periplasmic side of cell outer membrane"/>
    <property type="evidence" value="ECO:0007669"/>
    <property type="project" value="TreeGrafter"/>
</dbReference>
<keyword evidence="4" id="KW-0472">Membrane</keyword>
<proteinExistence type="predicted"/>
<keyword evidence="5" id="KW-0564">Palmitate</keyword>
<sequence>MHHQLHRCSYRLALVGSIFLLASCASSPVYPPAQVEARDIVLDEPFASPIQPGTAYPDFRTGGLQVEELEAARNTERARYFEQQADQQAPEDKVNAVLSAAEYYVQANDFDSAERTLGELLGLPTDITQGHRRRVVQAYIAFHRGDYYQTIDLLTPLINYVPEDFLSAPEPEVLEDDEPQPVVIPAKPPVSTQQVDALLLISFAYEKLGQLDASVQALIQRESALVGAARSETTRYIWQVINAIPAEERQLIIENTEYSLVRNRVEQSLGTQVGDASLEPQQFNRWRNEPLESSKKTINANWSQSSPTSVAVLLPLSSRFSKAANAVKDGIRYQHEQNYSPFRPEVRFYDIGDIPSQAPQYYAAAVQAGADFIIGPLGKDYADQVNSYANTNIPSLLLGGEAPLAGAVSRFAMGPELEGQHVAEKAWKDGHLSAALMVPTDSQSQRTVDAFSQRWLSLGGKISAVVNYSPKQFDHSIELKQLFDINQSEYRNSQLRKVLGYRPEFAAYQRQDIDFIFMIADNDTGRLVRPQINFFSGSRIPVYSTSAIFNGIQDSVNNIDLDNTLFPVMPWVLKSANVSPYAGQLNMLFAMGGDAYEIAGNYASLVNNDLALNGKTGQITINNYGEAIYQPAWARFENGEAVVDESYGIDIAPLDALNGSQLPNSNVKGTYNDSNWDPSQGQPRRGSSN</sequence>
<dbReference type="InParanoid" id="A0A395JLF5"/>
<keyword evidence="6" id="KW-0998">Cell outer membrane</keyword>
<feature type="chain" id="PRO_5017355665" evidence="9">
    <location>
        <begin position="28"/>
        <end position="689"/>
    </location>
</feature>
<name>A0A395JLF5_9GAMM</name>
<dbReference type="GO" id="GO:0008360">
    <property type="term" value="P:regulation of cell shape"/>
    <property type="evidence" value="ECO:0007669"/>
    <property type="project" value="UniProtKB-KW"/>
</dbReference>
<evidence type="ECO:0000256" key="9">
    <source>
        <dbReference type="SAM" id="SignalP"/>
    </source>
</evidence>
<dbReference type="PANTHER" id="PTHR38038:SF1">
    <property type="entry name" value="PENICILLIN-BINDING PROTEIN ACTIVATOR LPOA"/>
    <property type="match status" value="1"/>
</dbReference>
<dbReference type="CDD" id="cd06339">
    <property type="entry name" value="PBP1_YraM_LppC_lipoprotein-like"/>
    <property type="match status" value="1"/>
</dbReference>
<evidence type="ECO:0000256" key="8">
    <source>
        <dbReference type="SAM" id="MobiDB-lite"/>
    </source>
</evidence>
<dbReference type="Gene3D" id="1.25.40.10">
    <property type="entry name" value="Tetratricopeptide repeat domain"/>
    <property type="match status" value="1"/>
</dbReference>
<dbReference type="InterPro" id="IPR028082">
    <property type="entry name" value="Peripla_BP_I"/>
</dbReference>
<dbReference type="OrthoDB" id="6708821at2"/>
<protein>
    <submittedName>
        <fullName evidence="10">Outer membrane PBP1 activator LpoA protein</fullName>
    </submittedName>
</protein>
<dbReference type="GO" id="GO:0030234">
    <property type="term" value="F:enzyme regulator activity"/>
    <property type="evidence" value="ECO:0007669"/>
    <property type="project" value="TreeGrafter"/>
</dbReference>
<dbReference type="AlphaFoldDB" id="A0A395JLF5"/>
<feature type="region of interest" description="Disordered" evidence="8">
    <location>
        <begin position="663"/>
        <end position="689"/>
    </location>
</feature>
<dbReference type="EMBL" id="QNRT01000003">
    <property type="protein sequence ID" value="RBP49852.1"/>
    <property type="molecule type" value="Genomic_DNA"/>
</dbReference>
<keyword evidence="2" id="KW-0133">Cell shape</keyword>
<comment type="caution">
    <text evidence="10">The sequence shown here is derived from an EMBL/GenBank/DDBJ whole genome shotgun (WGS) entry which is preliminary data.</text>
</comment>
<keyword evidence="7" id="KW-0449">Lipoprotein</keyword>
<evidence type="ECO:0000256" key="3">
    <source>
        <dbReference type="ARBA" id="ARBA00022984"/>
    </source>
</evidence>
<dbReference type="Pfam" id="PF04348">
    <property type="entry name" value="LppC"/>
    <property type="match status" value="1"/>
</dbReference>
<gene>
    <name evidence="10" type="ORF">DFR28_103283</name>
</gene>
<dbReference type="GO" id="GO:0009252">
    <property type="term" value="P:peptidoglycan biosynthetic process"/>
    <property type="evidence" value="ECO:0007669"/>
    <property type="project" value="UniProtKB-KW"/>
</dbReference>
<keyword evidence="3" id="KW-0573">Peptidoglycan synthesis</keyword>
<dbReference type="Proteomes" id="UP000253083">
    <property type="component" value="Unassembled WGS sequence"/>
</dbReference>
<accession>A0A395JLF5</accession>
<dbReference type="InterPro" id="IPR007443">
    <property type="entry name" value="LpoA"/>
</dbReference>
<evidence type="ECO:0000256" key="7">
    <source>
        <dbReference type="ARBA" id="ARBA00023288"/>
    </source>
</evidence>
<evidence type="ECO:0000313" key="10">
    <source>
        <dbReference type="EMBL" id="RBP49852.1"/>
    </source>
</evidence>
<evidence type="ECO:0000256" key="2">
    <source>
        <dbReference type="ARBA" id="ARBA00022960"/>
    </source>
</evidence>
<dbReference type="InterPro" id="IPR011990">
    <property type="entry name" value="TPR-like_helical_dom_sf"/>
</dbReference>
<keyword evidence="11" id="KW-1185">Reference proteome</keyword>
<reference evidence="10 11" key="1">
    <citation type="submission" date="2018-06" db="EMBL/GenBank/DDBJ databases">
        <title>Genomic Encyclopedia of Type Strains, Phase IV (KMG-IV): sequencing the most valuable type-strain genomes for metagenomic binning, comparative biology and taxonomic classification.</title>
        <authorList>
            <person name="Goeker M."/>
        </authorList>
    </citation>
    <scope>NUCLEOTIDE SEQUENCE [LARGE SCALE GENOMIC DNA]</scope>
    <source>
        <strain evidence="10 11">DSM 24032</strain>
    </source>
</reference>